<reference evidence="1 2" key="1">
    <citation type="submission" date="2018-12" db="EMBL/GenBank/DDBJ databases">
        <title>Deinococcus radiophilus ATCC 27603 genome sequencing and assembly.</title>
        <authorList>
            <person name="Maclea K.S."/>
            <person name="Maynard C.R."/>
        </authorList>
    </citation>
    <scope>NUCLEOTIDE SEQUENCE [LARGE SCALE GENOMIC DNA]</scope>
    <source>
        <strain evidence="1 2">ATCC 27603</strain>
    </source>
</reference>
<keyword evidence="2" id="KW-1185">Reference proteome</keyword>
<protein>
    <recommendedName>
        <fullName evidence="3">ABM domain-containing protein</fullName>
    </recommendedName>
</protein>
<sequence length="86" mass="9535">MMLSGEWVHYTEQRGDLPRLWALAQTWAKLPGFAGAEVLYSPGQATKAGELYLLVSRWQGEVPQLELPAGAKGWSFAVLPPEARPR</sequence>
<evidence type="ECO:0008006" key="3">
    <source>
        <dbReference type="Google" id="ProtNLM"/>
    </source>
</evidence>
<evidence type="ECO:0000313" key="2">
    <source>
        <dbReference type="Proteomes" id="UP000277766"/>
    </source>
</evidence>
<accession>A0A431VQY4</accession>
<dbReference type="Proteomes" id="UP000277766">
    <property type="component" value="Unassembled WGS sequence"/>
</dbReference>
<dbReference type="AlphaFoldDB" id="A0A431VQY4"/>
<evidence type="ECO:0000313" key="1">
    <source>
        <dbReference type="EMBL" id="RTR25551.1"/>
    </source>
</evidence>
<gene>
    <name evidence="1" type="ORF">EJ104_10480</name>
</gene>
<dbReference type="EMBL" id="RXPE01000025">
    <property type="protein sequence ID" value="RTR25551.1"/>
    <property type="molecule type" value="Genomic_DNA"/>
</dbReference>
<proteinExistence type="predicted"/>
<dbReference type="RefSeq" id="WP_126352719.1">
    <property type="nucleotide sequence ID" value="NZ_CP086380.1"/>
</dbReference>
<comment type="caution">
    <text evidence="1">The sequence shown here is derived from an EMBL/GenBank/DDBJ whole genome shotgun (WGS) entry which is preliminary data.</text>
</comment>
<organism evidence="1 2">
    <name type="scientific">Deinococcus radiophilus</name>
    <dbReference type="NCBI Taxonomy" id="32062"/>
    <lineage>
        <taxon>Bacteria</taxon>
        <taxon>Thermotogati</taxon>
        <taxon>Deinococcota</taxon>
        <taxon>Deinococci</taxon>
        <taxon>Deinococcales</taxon>
        <taxon>Deinococcaceae</taxon>
        <taxon>Deinococcus</taxon>
    </lineage>
</organism>
<name>A0A431VQY4_9DEIO</name>
<dbReference type="OrthoDB" id="71874at2"/>